<dbReference type="HAMAP" id="MF_00161">
    <property type="entry name" value="LspA"/>
    <property type="match status" value="1"/>
</dbReference>
<keyword evidence="6 9" id="KW-0378">Hydrolase</keyword>
<dbReference type="eggNOG" id="COG0597">
    <property type="taxonomic scope" value="Bacteria"/>
</dbReference>
<dbReference type="PANTHER" id="PTHR33695:SF1">
    <property type="entry name" value="LIPOPROTEIN SIGNAL PEPTIDASE"/>
    <property type="match status" value="1"/>
</dbReference>
<comment type="subcellular location">
    <subcellularLocation>
        <location evidence="9">Cell inner membrane</location>
        <topology evidence="9">Multi-pass membrane protein</topology>
    </subcellularLocation>
</comment>
<dbReference type="GO" id="GO:0004190">
    <property type="term" value="F:aspartic-type endopeptidase activity"/>
    <property type="evidence" value="ECO:0007669"/>
    <property type="project" value="UniProtKB-UniRule"/>
</dbReference>
<reference evidence="11 12" key="1">
    <citation type="submission" date="2006-10" db="EMBL/GenBank/DDBJ databases">
        <title>Complete sequence of plasmid pPRO1 of Pelobacter propionicus DSM 2379.</title>
        <authorList>
            <consortium name="US DOE Joint Genome Institute"/>
            <person name="Copeland A."/>
            <person name="Lucas S."/>
            <person name="Lapidus A."/>
            <person name="Barry K."/>
            <person name="Detter J.C."/>
            <person name="Glavina del Rio T."/>
            <person name="Hammon N."/>
            <person name="Israni S."/>
            <person name="Dalin E."/>
            <person name="Tice H."/>
            <person name="Pitluck S."/>
            <person name="Saunders E."/>
            <person name="Brettin T."/>
            <person name="Bruce D."/>
            <person name="Han C."/>
            <person name="Tapia R."/>
            <person name="Schmutz J."/>
            <person name="Larimer F."/>
            <person name="Land M."/>
            <person name="Hauser L."/>
            <person name="Kyrpides N."/>
            <person name="Kim E."/>
            <person name="Lovley D."/>
            <person name="Richardson P."/>
        </authorList>
    </citation>
    <scope>NUCLEOTIDE SEQUENCE [LARGE SCALE GENOMIC DNA]</scope>
    <source>
        <strain evidence="12">DSM 2379 / NBRC 103807 / OttBd1</strain>
        <plasmid evidence="12">Plasmid pPRO1</plasmid>
    </source>
</reference>
<comment type="pathway">
    <text evidence="9">Protein modification; lipoprotein biosynthesis (signal peptide cleavage).</text>
</comment>
<feature type="transmembrane region" description="Helical" evidence="9">
    <location>
        <begin position="66"/>
        <end position="84"/>
    </location>
</feature>
<keyword evidence="12" id="KW-1185">Reference proteome</keyword>
<dbReference type="EMBL" id="CP000483">
    <property type="protein sequence ID" value="ABL01278.1"/>
    <property type="molecule type" value="Genomic_DNA"/>
</dbReference>
<feature type="transmembrane region" description="Helical" evidence="9">
    <location>
        <begin position="96"/>
        <end position="113"/>
    </location>
</feature>
<evidence type="ECO:0000256" key="5">
    <source>
        <dbReference type="ARBA" id="ARBA00022750"/>
    </source>
</evidence>
<dbReference type="UniPathway" id="UPA00665"/>
<comment type="catalytic activity">
    <reaction evidence="9">
        <text>Release of signal peptides from bacterial membrane prolipoproteins. Hydrolyzes -Xaa-Yaa-Zaa-|-(S,diacylglyceryl)Cys-, in which Xaa is hydrophobic (preferably Leu), and Yaa (Ala or Ser) and Zaa (Gly or Ala) have small, neutral side chains.</text>
        <dbReference type="EC" id="3.4.23.36"/>
    </reaction>
</comment>
<name>A0R812_PELPD</name>
<evidence type="ECO:0000256" key="8">
    <source>
        <dbReference type="ARBA" id="ARBA00023136"/>
    </source>
</evidence>
<evidence type="ECO:0000256" key="6">
    <source>
        <dbReference type="ARBA" id="ARBA00022801"/>
    </source>
</evidence>
<dbReference type="HOGENOM" id="CLU_083252_4_0_7"/>
<dbReference type="KEGG" id="ppd:Ppro_3687"/>
<keyword evidence="8 9" id="KW-0472">Membrane</keyword>
<evidence type="ECO:0000256" key="4">
    <source>
        <dbReference type="ARBA" id="ARBA00022692"/>
    </source>
</evidence>
<keyword evidence="11" id="KW-0614">Plasmid</keyword>
<evidence type="ECO:0000256" key="10">
    <source>
        <dbReference type="RuleBase" id="RU004181"/>
    </source>
</evidence>
<dbReference type="NCBIfam" id="TIGR00077">
    <property type="entry name" value="lspA"/>
    <property type="match status" value="1"/>
</dbReference>
<dbReference type="Proteomes" id="UP000006732">
    <property type="component" value="Plasmid pPRO1"/>
</dbReference>
<feature type="active site" evidence="9">
    <location>
        <position position="120"/>
    </location>
</feature>
<dbReference type="EC" id="3.4.23.36" evidence="9"/>
<keyword evidence="2 9" id="KW-1003">Cell membrane</keyword>
<evidence type="ECO:0000256" key="2">
    <source>
        <dbReference type="ARBA" id="ARBA00022475"/>
    </source>
</evidence>
<dbReference type="GO" id="GO:0006508">
    <property type="term" value="P:proteolysis"/>
    <property type="evidence" value="ECO:0007669"/>
    <property type="project" value="UniProtKB-KW"/>
</dbReference>
<comment type="function">
    <text evidence="9">This protein specifically catalyzes the removal of signal peptides from prolipoproteins.</text>
</comment>
<evidence type="ECO:0000256" key="9">
    <source>
        <dbReference type="HAMAP-Rule" id="MF_00161"/>
    </source>
</evidence>
<evidence type="ECO:0000313" key="12">
    <source>
        <dbReference type="Proteomes" id="UP000006732"/>
    </source>
</evidence>
<feature type="active site" evidence="9">
    <location>
        <position position="138"/>
    </location>
</feature>
<organism evidence="11 12">
    <name type="scientific">Pelobacter propionicus (strain DSM 2379 / NBRC 103807 / OttBd1)</name>
    <dbReference type="NCBI Taxonomy" id="338966"/>
    <lineage>
        <taxon>Bacteria</taxon>
        <taxon>Pseudomonadati</taxon>
        <taxon>Thermodesulfobacteriota</taxon>
        <taxon>Desulfuromonadia</taxon>
        <taxon>Desulfuromonadales</taxon>
        <taxon>Desulfuromonadaceae</taxon>
        <taxon>Pelobacter</taxon>
    </lineage>
</organism>
<evidence type="ECO:0000313" key="11">
    <source>
        <dbReference type="EMBL" id="ABL01278.1"/>
    </source>
</evidence>
<dbReference type="AlphaFoldDB" id="A0R812"/>
<keyword evidence="9" id="KW-0997">Cell inner membrane</keyword>
<proteinExistence type="inferred from homology"/>
<dbReference type="InterPro" id="IPR001872">
    <property type="entry name" value="Peptidase_A8"/>
</dbReference>
<dbReference type="Pfam" id="PF01252">
    <property type="entry name" value="Peptidase_A8"/>
    <property type="match status" value="1"/>
</dbReference>
<dbReference type="RefSeq" id="WP_011733797.1">
    <property type="nucleotide sequence ID" value="NC_008607.1"/>
</dbReference>
<keyword evidence="7 9" id="KW-1133">Transmembrane helix</keyword>
<protein>
    <recommendedName>
        <fullName evidence="9">Lipoprotein signal peptidase</fullName>
        <ecNumber evidence="9">3.4.23.36</ecNumber>
    </recommendedName>
    <alternativeName>
        <fullName evidence="9">Prolipoprotein signal peptidase</fullName>
    </alternativeName>
    <alternativeName>
        <fullName evidence="9">Signal peptidase II</fullName>
        <shortName evidence="9">SPase II</shortName>
    </alternativeName>
</protein>
<sequence length="164" mass="18731">MLSLKYKILFTMFPCLLVLDQATKAYVARTMELYHSIPVVENFFNFTYLRNKGAAFSLFAQSGFRLHFLISVSLIAVIGIIYYYRKIRPDETHTAVGLTFILAGAVGNLMDRVRLGEVVDFLDAHWSGYHWPAFNLADSAIFAGVFILVVGMFIEERRLKVLKH</sequence>
<dbReference type="PRINTS" id="PR00781">
    <property type="entry name" value="LIPOSIGPTASE"/>
</dbReference>
<keyword evidence="3 9" id="KW-0645">Protease</keyword>
<feature type="transmembrane region" description="Helical" evidence="9">
    <location>
        <begin position="133"/>
        <end position="154"/>
    </location>
</feature>
<geneLocation type="plasmid" evidence="11 12">
    <name>pPRO1</name>
</geneLocation>
<keyword evidence="4 9" id="KW-0812">Transmembrane</keyword>
<evidence type="ECO:0000256" key="1">
    <source>
        <dbReference type="ARBA" id="ARBA00006139"/>
    </source>
</evidence>
<comment type="caution">
    <text evidence="9">Lacks conserved residue(s) required for the propagation of feature annotation.</text>
</comment>
<gene>
    <name evidence="9" type="primary">lspA</name>
    <name evidence="11" type="ordered locus">Ppro_3687</name>
</gene>
<dbReference type="PANTHER" id="PTHR33695">
    <property type="entry name" value="LIPOPROTEIN SIGNAL PEPTIDASE"/>
    <property type="match status" value="1"/>
</dbReference>
<accession>A0R812</accession>
<keyword evidence="5 9" id="KW-0064">Aspartyl protease</keyword>
<comment type="similarity">
    <text evidence="1 9 10">Belongs to the peptidase A8 family.</text>
</comment>
<dbReference type="GO" id="GO:0005886">
    <property type="term" value="C:plasma membrane"/>
    <property type="evidence" value="ECO:0007669"/>
    <property type="project" value="UniProtKB-SubCell"/>
</dbReference>
<evidence type="ECO:0000256" key="3">
    <source>
        <dbReference type="ARBA" id="ARBA00022670"/>
    </source>
</evidence>
<evidence type="ECO:0000256" key="7">
    <source>
        <dbReference type="ARBA" id="ARBA00022989"/>
    </source>
</evidence>